<dbReference type="InterPro" id="IPR002218">
    <property type="entry name" value="MnmG-rel"/>
</dbReference>
<evidence type="ECO:0000256" key="9">
    <source>
        <dbReference type="ARBA" id="ARBA00022927"/>
    </source>
</evidence>
<comment type="similarity">
    <text evidence="3">Belongs to the MnmG family.</text>
</comment>
<dbReference type="eggNOG" id="KOG1299">
    <property type="taxonomic scope" value="Eukaryota"/>
</dbReference>
<evidence type="ECO:0000256" key="3">
    <source>
        <dbReference type="ARBA" id="ARBA00007653"/>
    </source>
</evidence>
<dbReference type="InterPro" id="IPR004416">
    <property type="entry name" value="MnmG"/>
</dbReference>
<evidence type="ECO:0000256" key="11">
    <source>
        <dbReference type="ARBA" id="ARBA00054993"/>
    </source>
</evidence>
<keyword evidence="10" id="KW-0472">Membrane</keyword>
<keyword evidence="8" id="KW-0274">FAD</keyword>
<dbReference type="HAMAP" id="MF_00129">
    <property type="entry name" value="MnmG_GidA"/>
    <property type="match status" value="1"/>
</dbReference>
<dbReference type="InterPro" id="IPR040131">
    <property type="entry name" value="MnmG_N"/>
</dbReference>
<dbReference type="InterPro" id="IPR043127">
    <property type="entry name" value="Sec-1-like_dom3a"/>
</dbReference>
<evidence type="ECO:0000313" key="14">
    <source>
        <dbReference type="EMBL" id="EQB46452.1"/>
    </source>
</evidence>
<dbReference type="PANTHER" id="PTHR11806">
    <property type="entry name" value="GLUCOSE INHIBITED DIVISION PROTEIN A"/>
    <property type="match status" value="1"/>
</dbReference>
<dbReference type="Pfam" id="PF13932">
    <property type="entry name" value="SAM_GIDA_C"/>
    <property type="match status" value="1"/>
</dbReference>
<accession>T0JU72</accession>
<dbReference type="GO" id="GO:0015031">
    <property type="term" value="P:protein transport"/>
    <property type="evidence" value="ECO:0007669"/>
    <property type="project" value="UniProtKB-KW"/>
</dbReference>
<evidence type="ECO:0000256" key="12">
    <source>
        <dbReference type="ARBA" id="ARBA00073001"/>
    </source>
</evidence>
<organism evidence="14 15">
    <name type="scientific">Colletotrichum gloeosporioides (strain Cg-14)</name>
    <name type="common">Anthracnose fungus</name>
    <name type="synonym">Glomerella cingulata</name>
    <dbReference type="NCBI Taxonomy" id="1237896"/>
    <lineage>
        <taxon>Eukaryota</taxon>
        <taxon>Fungi</taxon>
        <taxon>Dikarya</taxon>
        <taxon>Ascomycota</taxon>
        <taxon>Pezizomycotina</taxon>
        <taxon>Sordariomycetes</taxon>
        <taxon>Hypocreomycetidae</taxon>
        <taxon>Glomerellales</taxon>
        <taxon>Glomerellaceae</taxon>
        <taxon>Colletotrichum</taxon>
        <taxon>Colletotrichum gloeosporioides species complex</taxon>
    </lineage>
</organism>
<keyword evidence="6" id="KW-0285">Flavoprotein</keyword>
<dbReference type="GO" id="GO:0030488">
    <property type="term" value="P:tRNA methylation"/>
    <property type="evidence" value="ECO:0007669"/>
    <property type="project" value="TreeGrafter"/>
</dbReference>
<name>T0JU72_COLGC</name>
<dbReference type="SMART" id="SM01228">
    <property type="entry name" value="GIDA_assoc_3"/>
    <property type="match status" value="1"/>
</dbReference>
<comment type="caution">
    <text evidence="14">The sequence shown here is derived from an EMBL/GenBank/DDBJ whole genome shotgun (WGS) entry which is preliminary data.</text>
</comment>
<dbReference type="STRING" id="1237896.T0JU72"/>
<dbReference type="HOGENOM" id="CLU_006656_0_0_1"/>
<dbReference type="SUPFAM" id="SSF51905">
    <property type="entry name" value="FAD/NAD(P)-binding domain"/>
    <property type="match status" value="1"/>
</dbReference>
<protein>
    <recommendedName>
        <fullName evidence="12">Vacuolar protein sorting-associated protein 45</fullName>
    </recommendedName>
</protein>
<evidence type="ECO:0000256" key="10">
    <source>
        <dbReference type="ARBA" id="ARBA00023136"/>
    </source>
</evidence>
<comment type="cofactor">
    <cofactor evidence="1">
        <name>FAD</name>
        <dbReference type="ChEBI" id="CHEBI:57692"/>
    </cofactor>
</comment>
<evidence type="ECO:0000256" key="4">
    <source>
        <dbReference type="ARBA" id="ARBA00009884"/>
    </source>
</evidence>
<dbReference type="Gene3D" id="1.10.150.570">
    <property type="entry name" value="GidA associated domain, C-terminal subdomain"/>
    <property type="match status" value="1"/>
</dbReference>
<dbReference type="SUPFAM" id="SSF56815">
    <property type="entry name" value="Sec1/munc18-like (SM) proteins"/>
    <property type="match status" value="1"/>
</dbReference>
<dbReference type="PROSITE" id="PS01280">
    <property type="entry name" value="GIDA_1"/>
    <property type="match status" value="1"/>
</dbReference>
<evidence type="ECO:0000259" key="13">
    <source>
        <dbReference type="SMART" id="SM01228"/>
    </source>
</evidence>
<dbReference type="FunFam" id="3.90.830.10:FF:000002">
    <property type="entry name" value="Vacuolar protein sorting-associated protein 45"/>
    <property type="match status" value="1"/>
</dbReference>
<dbReference type="AlphaFoldDB" id="T0JU72"/>
<gene>
    <name evidence="14" type="ORF">CGLO_14492</name>
</gene>
<dbReference type="Gene3D" id="1.25.40.60">
    <property type="match status" value="1"/>
</dbReference>
<dbReference type="InterPro" id="IPR047001">
    <property type="entry name" value="MnmG_C_subdom"/>
</dbReference>
<dbReference type="Pfam" id="PF00995">
    <property type="entry name" value="Sec1"/>
    <property type="match status" value="1"/>
</dbReference>
<dbReference type="Pfam" id="PF21680">
    <property type="entry name" value="GIDA_C_1st"/>
    <property type="match status" value="1"/>
</dbReference>
<dbReference type="Proteomes" id="UP000015530">
    <property type="component" value="Unassembled WGS sequence"/>
</dbReference>
<evidence type="ECO:0000256" key="5">
    <source>
        <dbReference type="ARBA" id="ARBA00022448"/>
    </source>
</evidence>
<dbReference type="InterPro" id="IPR036045">
    <property type="entry name" value="Sec1-like_sf"/>
</dbReference>
<dbReference type="OMA" id="DADMIGK"/>
<dbReference type="InterPro" id="IPR049312">
    <property type="entry name" value="GIDA_C_N"/>
</dbReference>
<dbReference type="InterPro" id="IPR043154">
    <property type="entry name" value="Sec-1-like_dom1"/>
</dbReference>
<dbReference type="FunFam" id="3.50.50.60:FF:000145">
    <property type="entry name" value="tRNA uridine 5-carboxymethylaminomethyl modification enzyme"/>
    <property type="match status" value="1"/>
</dbReference>
<dbReference type="Pfam" id="PF01134">
    <property type="entry name" value="GIDA"/>
    <property type="match status" value="1"/>
</dbReference>
<dbReference type="PANTHER" id="PTHR11806:SF0">
    <property type="entry name" value="PROTEIN MTO1 HOMOLOG, MITOCHONDRIAL"/>
    <property type="match status" value="1"/>
</dbReference>
<dbReference type="EMBL" id="AMYD01003382">
    <property type="protein sequence ID" value="EQB46452.1"/>
    <property type="molecule type" value="Genomic_DNA"/>
</dbReference>
<keyword evidence="5" id="KW-0813">Transport</keyword>
<evidence type="ECO:0000256" key="1">
    <source>
        <dbReference type="ARBA" id="ARBA00001974"/>
    </source>
</evidence>
<dbReference type="eggNOG" id="KOG2311">
    <property type="taxonomic scope" value="Eukaryota"/>
</dbReference>
<keyword evidence="7" id="KW-0819">tRNA processing</keyword>
<evidence type="ECO:0000256" key="2">
    <source>
        <dbReference type="ARBA" id="ARBA00004184"/>
    </source>
</evidence>
<dbReference type="Gene3D" id="3.40.50.1910">
    <property type="match status" value="1"/>
</dbReference>
<comment type="similarity">
    <text evidence="4">Belongs to the STXBP/unc-18/SEC1 family.</text>
</comment>
<comment type="subcellular location">
    <subcellularLocation>
        <location evidence="2">Endomembrane system</location>
        <topology evidence="2">Peripheral membrane protein</topology>
    </subcellularLocation>
</comment>
<feature type="domain" description="tRNA uridine 5-carboxymethylaminomethyl modification enzyme C-terminal subdomain" evidence="13">
    <location>
        <begin position="982"/>
        <end position="1052"/>
    </location>
</feature>
<dbReference type="Gene3D" id="3.90.830.10">
    <property type="entry name" value="Syntaxin Binding Protein 1, Chain A, domain 2"/>
    <property type="match status" value="1"/>
</dbReference>
<dbReference type="GO" id="GO:0016192">
    <property type="term" value="P:vesicle-mediated transport"/>
    <property type="evidence" value="ECO:0007669"/>
    <property type="project" value="InterPro"/>
</dbReference>
<evidence type="ECO:0000256" key="7">
    <source>
        <dbReference type="ARBA" id="ARBA00022694"/>
    </source>
</evidence>
<dbReference type="OrthoDB" id="10266265at2759"/>
<dbReference type="InterPro" id="IPR001619">
    <property type="entry name" value="Sec1-like"/>
</dbReference>
<sequence>MDVAQAVAGYVSRMVSSADPLSNTQSAKMKVLLLDRETVPIVSTAITQSSLLNHEVYLIDRIDNTSRERMRHLRCLCLVRPSPESIQLLIDELREPKYGEYHLYFTNVVKKSSLERLAEADDHEVVKLVQEHFADFIVINPDLFSLGLSLPHQRIWGSGPHTWNPDALQRSADGLVALLLALKKKPLIRYANTSPLTKKLATEVRYRITQEEQLFDFRKVDTPPILLILDRREDPVTPLLTQWTYQAMVHHLLGINNGRVDLSDVPDIRPELKEIVLSQDQDPFFKKNMYLNFGDLGGNIKDYVEQYQSKTQNNANIESISDMKRFIEEYPEFRKLSGNVSKHVTLVSELSRRVGAENLLEVSELEQSLACNDNHAADVKNIQKLIQSPKVTSDSKVALVALYALRYERNPSNSLPMLIDLLVAAGGVSVRRADLVPKPFDVVVVGGGHAGAEACAAAARAGAKTALVTPKMENLGTCSCNPSFGGIGKGIILREIDALDGLAGRIIDKAGIQFKVLNRSKGRAVWGPRAQIDRKLYQRYMREELETYPNLSVVLGSVSDIVTDVTHNSTSAAKNRITGVRLESGEVLPTTQVIITTGTFLSGEIHIGMECYPAGRIGEDASYGLSKSLKDAGFSLERLKTGTPPRIAKDSINYSILEEQPGDDPPLPFSFLNSQVAVQDQMLCYITYTNETTHAIVRENLDKTIHIRETIRGPRYCPSLEAKIVRFSDKQRHIVWLEPEGFDSDVIYPNGLSMTVPPEAQEQILRSIRGLERSVMTQPGYGVEYDYIDPRSLKSTLETKNIAGLYLAGQINGTTGYEEAAGQGIVAGINAGRASQGLSPASITRADGYIGVMIDDLITKGVTEPYRMFTSRSEYRLASRADNADLRLTKQGREWGVVTDKRWSSFSDEKQQMDELMSLLRRTSKAPQDWIRAGFPFSKISEYRDAADMLLLRNVTMDQVAAVVPGIGDFAENIKSRVHIEAMYTPWVKRQVSERKVLSHDDKVHLSSVDYDEVPGLATAEKNVLKAIRPETLAQARRLEGITPAGCIRLVAYIKNQVRVKRAERLAKQTGQFRLENPRASMPQLP</sequence>
<dbReference type="GO" id="GO:0031410">
    <property type="term" value="C:cytoplasmic vesicle"/>
    <property type="evidence" value="ECO:0007669"/>
    <property type="project" value="UniProtKB-ARBA"/>
</dbReference>
<dbReference type="Gene3D" id="3.40.50.2060">
    <property type="match status" value="1"/>
</dbReference>
<dbReference type="InterPro" id="IPR036188">
    <property type="entry name" value="FAD/NAD-bd_sf"/>
</dbReference>
<evidence type="ECO:0000256" key="8">
    <source>
        <dbReference type="ARBA" id="ARBA00022827"/>
    </source>
</evidence>
<dbReference type="GO" id="GO:0002098">
    <property type="term" value="P:tRNA wobble uridine modification"/>
    <property type="evidence" value="ECO:0007669"/>
    <property type="project" value="InterPro"/>
</dbReference>
<keyword evidence="9" id="KW-0653">Protein transport</keyword>
<dbReference type="NCBIfam" id="TIGR00136">
    <property type="entry name" value="mnmG_gidA"/>
    <property type="match status" value="1"/>
</dbReference>
<dbReference type="InterPro" id="IPR020595">
    <property type="entry name" value="MnmG-rel_CS"/>
</dbReference>
<dbReference type="GO" id="GO:0012505">
    <property type="term" value="C:endomembrane system"/>
    <property type="evidence" value="ECO:0007669"/>
    <property type="project" value="UniProtKB-SubCell"/>
</dbReference>
<dbReference type="GO" id="GO:0050660">
    <property type="term" value="F:flavin adenine dinucleotide binding"/>
    <property type="evidence" value="ECO:0007669"/>
    <property type="project" value="InterPro"/>
</dbReference>
<dbReference type="PROSITE" id="PS01281">
    <property type="entry name" value="GIDA_2"/>
    <property type="match status" value="1"/>
</dbReference>
<dbReference type="InterPro" id="IPR026904">
    <property type="entry name" value="MnmG_C"/>
</dbReference>
<evidence type="ECO:0000313" key="15">
    <source>
        <dbReference type="Proteomes" id="UP000015530"/>
    </source>
</evidence>
<dbReference type="InterPro" id="IPR044920">
    <property type="entry name" value="MnmG_C_subdom_sf"/>
</dbReference>
<reference evidence="15" key="1">
    <citation type="journal article" date="2013" name="Mol. Plant Microbe Interact.">
        <title>Global aspects of pacC regulation of pathogenicity genes in Colletotrichum gloeosporioides as revealed by transcriptome analysis.</title>
        <authorList>
            <person name="Alkan N."/>
            <person name="Meng X."/>
            <person name="Friedlander G."/>
            <person name="Reuveni E."/>
            <person name="Sukno S."/>
            <person name="Sherman A."/>
            <person name="Thon M."/>
            <person name="Fluhr R."/>
            <person name="Prusky D."/>
        </authorList>
    </citation>
    <scope>NUCLEOTIDE SEQUENCE [LARGE SCALE GENOMIC DNA]</scope>
    <source>
        <strain evidence="15">Cg-14</strain>
    </source>
</reference>
<proteinExistence type="inferred from homology"/>
<dbReference type="InterPro" id="IPR027482">
    <property type="entry name" value="Sec1-like_dom2"/>
</dbReference>
<dbReference type="FunFam" id="3.50.50.60:FF:000002">
    <property type="entry name" value="tRNA uridine 5-carboxymethylaminomethyl modification enzyme MnmG"/>
    <property type="match status" value="1"/>
</dbReference>
<dbReference type="Gene3D" id="3.50.50.60">
    <property type="entry name" value="FAD/NAD(P)-binding domain"/>
    <property type="match status" value="2"/>
</dbReference>
<evidence type="ECO:0000256" key="6">
    <source>
        <dbReference type="ARBA" id="ARBA00022630"/>
    </source>
</evidence>
<comment type="function">
    <text evidence="11">Component of the MSS1-MTO1 complex that catalyzes the 5-carboxymethylaminomethyluridine (cmnm(5)U) modification at the 34th wobble position (U34) of mitochondrial tRNAs.</text>
</comment>